<dbReference type="Proteomes" id="UP000271889">
    <property type="component" value="Unassembled WGS sequence"/>
</dbReference>
<evidence type="ECO:0000313" key="2">
    <source>
        <dbReference type="EMBL" id="VDN36405.1"/>
    </source>
</evidence>
<evidence type="ECO:0000313" key="3">
    <source>
        <dbReference type="Proteomes" id="UP000271889"/>
    </source>
</evidence>
<keyword evidence="3" id="KW-1185">Reference proteome</keyword>
<dbReference type="AlphaFoldDB" id="A0A3P7N280"/>
<organism evidence="2 3">
    <name type="scientific">Cylicostephanus goldi</name>
    <name type="common">Nematode worm</name>
    <dbReference type="NCBI Taxonomy" id="71465"/>
    <lineage>
        <taxon>Eukaryota</taxon>
        <taxon>Metazoa</taxon>
        <taxon>Ecdysozoa</taxon>
        <taxon>Nematoda</taxon>
        <taxon>Chromadorea</taxon>
        <taxon>Rhabditida</taxon>
        <taxon>Rhabditina</taxon>
        <taxon>Rhabditomorpha</taxon>
        <taxon>Strongyloidea</taxon>
        <taxon>Strongylidae</taxon>
        <taxon>Cylicostephanus</taxon>
    </lineage>
</organism>
<name>A0A3P7N280_CYLGO</name>
<sequence length="44" mass="4687">MEEEEDGGVEEAMVDVDGAEDMAEVGDGMDMEVGSEEEDGEVSF</sequence>
<reference evidence="2 3" key="1">
    <citation type="submission" date="2018-11" db="EMBL/GenBank/DDBJ databases">
        <authorList>
            <consortium name="Pathogen Informatics"/>
        </authorList>
    </citation>
    <scope>NUCLEOTIDE SEQUENCE [LARGE SCALE GENOMIC DNA]</scope>
</reference>
<evidence type="ECO:0000256" key="1">
    <source>
        <dbReference type="SAM" id="MobiDB-lite"/>
    </source>
</evidence>
<accession>A0A3P7N280</accession>
<gene>
    <name evidence="2" type="ORF">CGOC_LOCUS13202</name>
</gene>
<proteinExistence type="predicted"/>
<dbReference type="EMBL" id="UYRV01129143">
    <property type="protein sequence ID" value="VDN36405.1"/>
    <property type="molecule type" value="Genomic_DNA"/>
</dbReference>
<protein>
    <submittedName>
        <fullName evidence="2">Uncharacterized protein</fullName>
    </submittedName>
</protein>
<feature type="region of interest" description="Disordered" evidence="1">
    <location>
        <begin position="1"/>
        <end position="20"/>
    </location>
</feature>